<dbReference type="InterPro" id="IPR010982">
    <property type="entry name" value="Lambda_DNA-bd_dom_sf"/>
</dbReference>
<feature type="domain" description="HTH cro/C1-type" evidence="1">
    <location>
        <begin position="82"/>
        <end position="115"/>
    </location>
</feature>
<gene>
    <name evidence="2" type="ORF">BC751_3512</name>
</gene>
<dbReference type="Proteomes" id="UP000292209">
    <property type="component" value="Unassembled WGS sequence"/>
</dbReference>
<evidence type="ECO:0000259" key="1">
    <source>
        <dbReference type="PROSITE" id="PS50943"/>
    </source>
</evidence>
<evidence type="ECO:0000313" key="2">
    <source>
        <dbReference type="EMBL" id="RZS97884.1"/>
    </source>
</evidence>
<dbReference type="PROSITE" id="PS50943">
    <property type="entry name" value="HTH_CROC1"/>
    <property type="match status" value="1"/>
</dbReference>
<proteinExistence type="predicted"/>
<reference evidence="2 3" key="1">
    <citation type="submission" date="2019-02" db="EMBL/GenBank/DDBJ databases">
        <title>Genomic Encyclopedia of Archaeal and Bacterial Type Strains, Phase II (KMG-II): from individual species to whole genera.</title>
        <authorList>
            <person name="Goeker M."/>
        </authorList>
    </citation>
    <scope>NUCLEOTIDE SEQUENCE [LARGE SCALE GENOMIC DNA]</scope>
    <source>
        <strain evidence="2 3">DSM 21411</strain>
    </source>
</reference>
<dbReference type="PANTHER" id="PTHR40455:SF1">
    <property type="entry name" value="ANTITOXIN HIGA"/>
    <property type="match status" value="1"/>
</dbReference>
<dbReference type="OrthoDB" id="9796786at2"/>
<dbReference type="GO" id="GO:0006355">
    <property type="term" value="P:regulation of DNA-templated transcription"/>
    <property type="evidence" value="ECO:0007669"/>
    <property type="project" value="InterPro"/>
</dbReference>
<keyword evidence="3" id="KW-1185">Reference proteome</keyword>
<organism evidence="2 3">
    <name type="scientific">Cecembia calidifontis</name>
    <dbReference type="NCBI Taxonomy" id="1187080"/>
    <lineage>
        <taxon>Bacteria</taxon>
        <taxon>Pseudomonadati</taxon>
        <taxon>Bacteroidota</taxon>
        <taxon>Cytophagia</taxon>
        <taxon>Cytophagales</taxon>
        <taxon>Cyclobacteriaceae</taxon>
        <taxon>Cecembia</taxon>
    </lineage>
</organism>
<dbReference type="GO" id="GO:0001046">
    <property type="term" value="F:core promoter sequence-specific DNA binding"/>
    <property type="evidence" value="ECO:0007669"/>
    <property type="project" value="TreeGrafter"/>
</dbReference>
<dbReference type="Gene3D" id="1.10.260.40">
    <property type="entry name" value="lambda repressor-like DNA-binding domains"/>
    <property type="match status" value="1"/>
</dbReference>
<dbReference type="SUPFAM" id="SSF47413">
    <property type="entry name" value="lambda repressor-like DNA-binding domains"/>
    <property type="match status" value="1"/>
</dbReference>
<dbReference type="InterPro" id="IPR001387">
    <property type="entry name" value="Cro/C1-type_HTH"/>
</dbReference>
<accession>A0A4Q7PC61</accession>
<comment type="caution">
    <text evidence="2">The sequence shown here is derived from an EMBL/GenBank/DDBJ whole genome shotgun (WGS) entry which is preliminary data.</text>
</comment>
<dbReference type="InterPro" id="IPR039060">
    <property type="entry name" value="Antitox_HigA"/>
</dbReference>
<dbReference type="EMBL" id="SGXG01000001">
    <property type="protein sequence ID" value="RZS97884.1"/>
    <property type="molecule type" value="Genomic_DNA"/>
</dbReference>
<evidence type="ECO:0000313" key="3">
    <source>
        <dbReference type="Proteomes" id="UP000292209"/>
    </source>
</evidence>
<dbReference type="PANTHER" id="PTHR40455">
    <property type="entry name" value="ANTITOXIN HIGA"/>
    <property type="match status" value="1"/>
</dbReference>
<sequence>MKWDKPITTEQEYEKALKRLSSIFDSNPDSSEGMEAELLVTLIDKYEKEHYPIALPEPITAIKEAMEMKGLKDKDLIPAIGSKTTVSLVLNRKRALTIDMIRNLHELLGLPVEVLIQPYELNGKQKMVK</sequence>
<protein>
    <submittedName>
        <fullName evidence="2">HTH-type transcriptional regulator/antitoxin HigA</fullName>
    </submittedName>
</protein>
<dbReference type="RefSeq" id="WP_130276694.1">
    <property type="nucleotide sequence ID" value="NZ_SGXG01000001.1"/>
</dbReference>
<dbReference type="AlphaFoldDB" id="A0A4Q7PC61"/>
<name>A0A4Q7PC61_9BACT</name>